<dbReference type="Pfam" id="PF13768">
    <property type="entry name" value="VWA_3"/>
    <property type="match status" value="1"/>
</dbReference>
<feature type="domain" description="YEATS" evidence="4">
    <location>
        <begin position="164"/>
        <end position="311"/>
    </location>
</feature>
<dbReference type="Pfam" id="PF25524">
    <property type="entry name" value="RSLD_CPSF6"/>
    <property type="match status" value="1"/>
</dbReference>
<gene>
    <name evidence="5" type="ORF">C1SCF055_LOCUS30490</name>
</gene>
<dbReference type="EMBL" id="CAMXCT010003480">
    <property type="protein sequence ID" value="CAI4004717.1"/>
    <property type="molecule type" value="Genomic_DNA"/>
</dbReference>
<dbReference type="InterPro" id="IPR051266">
    <property type="entry name" value="CLCR"/>
</dbReference>
<evidence type="ECO:0000313" key="6">
    <source>
        <dbReference type="EMBL" id="CAL1158092.1"/>
    </source>
</evidence>
<comment type="caution">
    <text evidence="5">The sequence shown here is derived from an EMBL/GenBank/DDBJ whole genome shotgun (WGS) entry which is preliminary data.</text>
</comment>
<dbReference type="GO" id="GO:0005634">
    <property type="term" value="C:nucleus"/>
    <property type="evidence" value="ECO:0007669"/>
    <property type="project" value="UniProtKB-SubCell"/>
</dbReference>
<keyword evidence="8" id="KW-1185">Reference proteome</keyword>
<dbReference type="InterPro" id="IPR055129">
    <property type="entry name" value="YEATS_dom"/>
</dbReference>
<accession>A0A9P1D5J5</accession>
<dbReference type="InterPro" id="IPR036465">
    <property type="entry name" value="vWFA_dom_sf"/>
</dbReference>
<reference evidence="6" key="2">
    <citation type="submission" date="2024-04" db="EMBL/GenBank/DDBJ databases">
        <authorList>
            <person name="Chen Y."/>
            <person name="Shah S."/>
            <person name="Dougan E. K."/>
            <person name="Thang M."/>
            <person name="Chan C."/>
        </authorList>
    </citation>
    <scope>NUCLEOTIDE SEQUENCE [LARGE SCALE GENOMIC DNA]</scope>
</reference>
<dbReference type="Pfam" id="PF03366">
    <property type="entry name" value="YEATS"/>
    <property type="match status" value="1"/>
</dbReference>
<dbReference type="InterPro" id="IPR002035">
    <property type="entry name" value="VWF_A"/>
</dbReference>
<dbReference type="SUPFAM" id="SSF53300">
    <property type="entry name" value="vWA-like"/>
    <property type="match status" value="2"/>
</dbReference>
<dbReference type="PROSITE" id="PS51037">
    <property type="entry name" value="YEATS"/>
    <property type="match status" value="1"/>
</dbReference>
<dbReference type="OrthoDB" id="654191at2759"/>
<evidence type="ECO:0000259" key="4">
    <source>
        <dbReference type="PROSITE" id="PS51037"/>
    </source>
</evidence>
<evidence type="ECO:0000259" key="3">
    <source>
        <dbReference type="PROSITE" id="PS50234"/>
    </source>
</evidence>
<dbReference type="EMBL" id="CAMXCT020003480">
    <property type="protein sequence ID" value="CAL1158092.1"/>
    <property type="molecule type" value="Genomic_DNA"/>
</dbReference>
<proteinExistence type="predicted"/>
<name>A0A9P1D5J5_9DINO</name>
<dbReference type="Gene3D" id="3.40.50.410">
    <property type="entry name" value="von Willebrand factor, type A domain"/>
    <property type="match status" value="2"/>
</dbReference>
<protein>
    <submittedName>
        <fullName evidence="7">Protein AF-9 homolog</fullName>
    </submittedName>
</protein>
<evidence type="ECO:0000256" key="2">
    <source>
        <dbReference type="PROSITE-ProRule" id="PRU00376"/>
    </source>
</evidence>
<dbReference type="Pfam" id="PF13519">
    <property type="entry name" value="VWA_2"/>
    <property type="match status" value="1"/>
</dbReference>
<evidence type="ECO:0000313" key="5">
    <source>
        <dbReference type="EMBL" id="CAI4004717.1"/>
    </source>
</evidence>
<dbReference type="PANTHER" id="PTHR10579:SF43">
    <property type="entry name" value="ZINC FINGER (C3HC4-TYPE RING FINGER) FAMILY PROTEIN"/>
    <property type="match status" value="1"/>
</dbReference>
<dbReference type="Proteomes" id="UP001152797">
    <property type="component" value="Unassembled WGS sequence"/>
</dbReference>
<dbReference type="InterPro" id="IPR038704">
    <property type="entry name" value="YEAST_sf"/>
</dbReference>
<dbReference type="InterPro" id="IPR057951">
    <property type="entry name" value="CPSF6/7_RSLD_N"/>
</dbReference>
<dbReference type="SMART" id="SM00327">
    <property type="entry name" value="VWA"/>
    <property type="match status" value="1"/>
</dbReference>
<feature type="domain" description="VWFA" evidence="3">
    <location>
        <begin position="70"/>
        <end position="151"/>
    </location>
</feature>
<evidence type="ECO:0000313" key="8">
    <source>
        <dbReference type="Proteomes" id="UP001152797"/>
    </source>
</evidence>
<dbReference type="Gene3D" id="2.60.40.1970">
    <property type="entry name" value="YEATS domain"/>
    <property type="match status" value="1"/>
</dbReference>
<dbReference type="EMBL" id="CAMXCT030003480">
    <property type="protein sequence ID" value="CAL4792029.1"/>
    <property type="molecule type" value="Genomic_DNA"/>
</dbReference>
<sequence length="652" mass="72144">MTAMTSTDFEVLTNDARSTASWNVVEGSVSGLQAEVALERDVMAFPADDVKAVLSVVAPRVDDSHRAPLRLVAVLDKSGSMNGEKIRLVKQTMIFMLRYLSDKDALGVVEYGSDVKVVAPLTLCDQDGRTRLQHAIERIQISGQTNLSGGLIKGLELHKDNPRHVAAEAPKQPVKVGNTYRRMTPEEAKDKVERGEHFGHPEAAMPSDAERVHEWTMALRFAPEDQKLVKKVVFKLHETFRDPVVEVTTAPFELKRFGWGTFMVKVVIHLQDGRQVETSHMLCFDKPETFRTVLLPLRSPEATGRSESFWGLCGKSSTDQGSEFTVETREFLVETREAVVRSTFLFTDGHANMGITKTEDLCQAASGLLGELKEYKSSISTFGFGADHNADMLRCLADTTTDGTYSHVESEDQIAEAFGEALGGLLSTTHQNVSLMLQLAPNVTFSRAYSSFKPTVEHGVVTLELGDLFSEERRDILVSLRLPDSTSAEGRLEAIGRLEARGFSVISKRSETSSKAVMIERRAVVEKSQMNHQVELHWNRYVTNEALENARMVADRGDLKQAREILDAASVTLGASPLVINGDPICLGLLSDLQDCLGDLQHRDDYFQKGSKKMAMIQGMHAKQRATHGANTSMYTNAVMKEYRAAFKMGIA</sequence>
<dbReference type="PANTHER" id="PTHR10579">
    <property type="entry name" value="CALCIUM-ACTIVATED CHLORIDE CHANNEL REGULATOR"/>
    <property type="match status" value="1"/>
</dbReference>
<comment type="subcellular location">
    <subcellularLocation>
        <location evidence="2">Nucleus</location>
    </subcellularLocation>
</comment>
<evidence type="ECO:0000313" key="7">
    <source>
        <dbReference type="EMBL" id="CAL4792029.1"/>
    </source>
</evidence>
<dbReference type="PROSITE" id="PS50234">
    <property type="entry name" value="VWFA"/>
    <property type="match status" value="1"/>
</dbReference>
<evidence type="ECO:0000256" key="1">
    <source>
        <dbReference type="ARBA" id="ARBA00023242"/>
    </source>
</evidence>
<reference evidence="5" key="1">
    <citation type="submission" date="2022-10" db="EMBL/GenBank/DDBJ databases">
        <authorList>
            <person name="Chen Y."/>
            <person name="Dougan E. K."/>
            <person name="Chan C."/>
            <person name="Rhodes N."/>
            <person name="Thang M."/>
        </authorList>
    </citation>
    <scope>NUCLEOTIDE SEQUENCE</scope>
</reference>
<dbReference type="AlphaFoldDB" id="A0A9P1D5J5"/>
<keyword evidence="1 2" id="KW-0539">Nucleus</keyword>
<organism evidence="5">
    <name type="scientific">Cladocopium goreaui</name>
    <dbReference type="NCBI Taxonomy" id="2562237"/>
    <lineage>
        <taxon>Eukaryota</taxon>
        <taxon>Sar</taxon>
        <taxon>Alveolata</taxon>
        <taxon>Dinophyceae</taxon>
        <taxon>Suessiales</taxon>
        <taxon>Symbiodiniaceae</taxon>
        <taxon>Cladocopium</taxon>
    </lineage>
</organism>